<dbReference type="Proteomes" id="UP001281147">
    <property type="component" value="Unassembled WGS sequence"/>
</dbReference>
<accession>A0ACC3N8N1</accession>
<name>A0ACC3N8N1_9PEZI</name>
<evidence type="ECO:0000313" key="1">
    <source>
        <dbReference type="EMBL" id="KAK3712245.1"/>
    </source>
</evidence>
<reference evidence="1" key="1">
    <citation type="submission" date="2023-07" db="EMBL/GenBank/DDBJ databases">
        <title>Black Yeasts Isolated from many extreme environments.</title>
        <authorList>
            <person name="Coleine C."/>
            <person name="Stajich J.E."/>
            <person name="Selbmann L."/>
        </authorList>
    </citation>
    <scope>NUCLEOTIDE SEQUENCE</scope>
    <source>
        <strain evidence="1">CCFEE 5714</strain>
    </source>
</reference>
<protein>
    <submittedName>
        <fullName evidence="1">Uncharacterized protein</fullName>
    </submittedName>
</protein>
<keyword evidence="2" id="KW-1185">Reference proteome</keyword>
<comment type="caution">
    <text evidence="1">The sequence shown here is derived from an EMBL/GenBank/DDBJ whole genome shotgun (WGS) entry which is preliminary data.</text>
</comment>
<proteinExistence type="predicted"/>
<gene>
    <name evidence="1" type="ORF">LTR37_009107</name>
</gene>
<sequence>MFSRRRGSSVTPRPVDQSTSSNATAAATQAFIQTSKSMSSLSSAAAAAALRSQTTSPEPVGNIQTKRMARRASTSSTGSGSGARGGPGRGGLQRTNSNGSMTERTFRTPSPARANGTMSPALPGSDVPPIPAIPANAHMRASSVEPPQRIMSPTPTAGKRGSSVDRASMPPTTSSRPTKRLSNVTEAEEAERLNNAFSRNFSRPMSPSQSPVTEAPPKKYTHKSDSWFTGPATTSTPARPMTSDGLPPSTMPASSMDVPFAASKPVKKNRISSSQGSHLARANSTQSRASTSTVDTSYGAADSVMVYDPNTRTFTQKRREQPQQPPSPQDSKPALVYDPNTRSLVPSAEARRGESGSILTARQPEVAPPPTQTASRPRQVPAPLNTQPVPPPKNPARQSQASPSPSPPRATGFLQKHPSLVREDPEAEQEAELASPVSNNRKDVRKTVQTYTTPAKAYTAPTTTHKRSASLDVPRPEGSGARGRNTSISPQRSAHFSQTPILQSGRHVPPPRDVSPAKSALKHSPASSERGNSPMARFSPPWTTAGPPSETSDDTHSQDGLGSVRKKKSVRVSFDERAQEIAPANAQSTPQTVPATGDEDDDGMMKPRPALPSFGSVRKNRVQPEMAEKVTEMPPERHEPSSDRAIGGILRNSLEPSPPEVTSRKGTGYVSDDSSDAEIPAVATAATPKPAEVGAVNEAAGPPVKDFAEAPSKEQDVESPAGENLSVPGISLQPPTPGLEDESKRDPMEQEDQPEEEPFKARPEARKSLELVMPGGWTEEVESEDKAENTPDQSVVEPIPKTPEPTTAQRQASTEDSAATQTVTPLSIPPLQSSPQALSDISEDSDDSAEFSDAMEDASDFEDGGFASLDAIVKSPTVSPSPAEPRAKMPAIAESPISQSTPTPAERTDKSTSKPSDWGEATTYWSKLTREKREQLEREHFSSDDEGPPPPATAVAKKPRAKKSTATGAPTASVASTGAPRQTAPTKQSAPSTQQVSTTPSMRKSMREQSGPVATISGGRSMRSGGSTMGTNSRQGASTARPQSEYIEPRGALQKKSLRPASSTGLLSSSTGPSVPSARPQSSSGPTAQESSYPALATKRASLQKRQDPPQASSRVQREISHDSDSESSFRKKRRGSSSMDTQGRYSMKRSMRAGSIDSNSAPTQRPTSPNNAGRFSIRSLSPTGSFWGRKKGEPLRPSSIDAGPRTTMRGPPAARERGSRLTASSRPTVTTAPASKSRFKSRFADSDDEDEDARPSRSFRSRFADSDDDEPAPLRPVRGIPRQQGRDDGDSTDLSDEDDDPPRKASGKREKMALPMVPDPSDVEKAMAAAKRNLGMTDGVVRENNEGDTLRKGTLRAQPQEQQPIAPSSPGATAIAPPERKKKGFMGSILRRNRNSSSTVPQTGQASPAQAPASPILATPSSTQGEKQEVPSNPTTPTRGKLVRKRSDQPTMKRGDSHLSTAPPASSNTSSPAARKEPENWPLPPAIPETDGVSQSRPNTSDGVSPEAIKLAHTMRPDLAPRSQSGQQPNTGNRVRIQAGEEGSEPGERPPKDIYSRRTGKKKKFSMLRRAFGIDD</sequence>
<organism evidence="1 2">
    <name type="scientific">Vermiconidia calcicola</name>
    <dbReference type="NCBI Taxonomy" id="1690605"/>
    <lineage>
        <taxon>Eukaryota</taxon>
        <taxon>Fungi</taxon>
        <taxon>Dikarya</taxon>
        <taxon>Ascomycota</taxon>
        <taxon>Pezizomycotina</taxon>
        <taxon>Dothideomycetes</taxon>
        <taxon>Dothideomycetidae</taxon>
        <taxon>Mycosphaerellales</taxon>
        <taxon>Extremaceae</taxon>
        <taxon>Vermiconidia</taxon>
    </lineage>
</organism>
<dbReference type="EMBL" id="JAUTXU010000070">
    <property type="protein sequence ID" value="KAK3712245.1"/>
    <property type="molecule type" value="Genomic_DNA"/>
</dbReference>
<evidence type="ECO:0000313" key="2">
    <source>
        <dbReference type="Proteomes" id="UP001281147"/>
    </source>
</evidence>